<organism evidence="1 2">
    <name type="scientific">Penicillium freii</name>
    <dbReference type="NCBI Taxonomy" id="48697"/>
    <lineage>
        <taxon>Eukaryota</taxon>
        <taxon>Fungi</taxon>
        <taxon>Dikarya</taxon>
        <taxon>Ascomycota</taxon>
        <taxon>Pezizomycotina</taxon>
        <taxon>Eurotiomycetes</taxon>
        <taxon>Eurotiomycetidae</taxon>
        <taxon>Eurotiales</taxon>
        <taxon>Aspergillaceae</taxon>
        <taxon>Penicillium</taxon>
    </lineage>
</organism>
<dbReference type="AlphaFoldDB" id="A0A101MIS1"/>
<proteinExistence type="predicted"/>
<sequence length="69" mass="7819">MLRALCSSDHVLSLCNNQVVLSELVRALRSSSVSKIRLLSEQIRALRWRSVSESSSLCNDQVMLSERAW</sequence>
<evidence type="ECO:0000313" key="1">
    <source>
        <dbReference type="EMBL" id="KUM61376.1"/>
    </source>
</evidence>
<gene>
    <name evidence="1" type="ORF">ACN42_g5753</name>
</gene>
<evidence type="ECO:0000313" key="2">
    <source>
        <dbReference type="Proteomes" id="UP000055045"/>
    </source>
</evidence>
<reference evidence="1 2" key="1">
    <citation type="submission" date="2015-10" db="EMBL/GenBank/DDBJ databases">
        <title>Genome sequencing of Penicillium freii.</title>
        <authorList>
            <person name="Nguyen H.D."/>
            <person name="Visagie C.M."/>
            <person name="Seifert K.A."/>
        </authorList>
    </citation>
    <scope>NUCLEOTIDE SEQUENCE [LARGE SCALE GENOMIC DNA]</scope>
    <source>
        <strain evidence="1 2">DAOM 242723</strain>
    </source>
</reference>
<accession>A0A101MIS1</accession>
<dbReference type="Proteomes" id="UP000055045">
    <property type="component" value="Unassembled WGS sequence"/>
</dbReference>
<dbReference type="EMBL" id="LLXE01000137">
    <property type="protein sequence ID" value="KUM61376.1"/>
    <property type="molecule type" value="Genomic_DNA"/>
</dbReference>
<comment type="caution">
    <text evidence="1">The sequence shown here is derived from an EMBL/GenBank/DDBJ whole genome shotgun (WGS) entry which is preliminary data.</text>
</comment>
<name>A0A101MIS1_PENFR</name>
<keyword evidence="2" id="KW-1185">Reference proteome</keyword>
<protein>
    <submittedName>
        <fullName evidence="1">Uncharacterized protein</fullName>
    </submittedName>
</protein>